<dbReference type="AlphaFoldDB" id="A0A914I3Z3"/>
<dbReference type="InterPro" id="IPR037219">
    <property type="entry name" value="Peptidase_M41-like"/>
</dbReference>
<protein>
    <submittedName>
        <fullName evidence="2">Uncharacterized protein</fullName>
    </submittedName>
</protein>
<proteinExistence type="predicted"/>
<dbReference type="SUPFAM" id="SSF140990">
    <property type="entry name" value="FtsH protease domain-like"/>
    <property type="match status" value="1"/>
</dbReference>
<reference evidence="2" key="1">
    <citation type="submission" date="2022-11" db="UniProtKB">
        <authorList>
            <consortium name="WormBaseParasite"/>
        </authorList>
    </citation>
    <scope>IDENTIFICATION</scope>
</reference>
<dbReference type="GO" id="GO:0006508">
    <property type="term" value="P:proteolysis"/>
    <property type="evidence" value="ECO:0007669"/>
    <property type="project" value="InterPro"/>
</dbReference>
<sequence>MALDFRREVEAALLDTGLECLAKSAVHEAGHTLALWMLPNNSDCFTICQVWMADDGTANGWTRYNEPTTYTRGQLKAKIIEQLAGKAAELSVFLSAKGHGPDCLNAYTAANKCQVWMADDGTANGWTRYNEPTTYTRGQLKAKIIEQLAGKAAELSVFLSAKGHGPDCFNAYTVANKCQVWMADDGTANGWTRYNEPTTYTRGQLKAKIIEQLAGKAAELSVFLSAKGHGPDYFNAYTVANKCQVWMADDGTANGWTRYNEPTTYTRGQLKAKIIEQLAGKAAELSVFNSAKGHGPDCFNA</sequence>
<dbReference type="Gene3D" id="1.20.58.760">
    <property type="entry name" value="Peptidase M41"/>
    <property type="match status" value="1"/>
</dbReference>
<organism evidence="1 2">
    <name type="scientific">Globodera rostochiensis</name>
    <name type="common">Golden nematode worm</name>
    <name type="synonym">Heterodera rostochiensis</name>
    <dbReference type="NCBI Taxonomy" id="31243"/>
    <lineage>
        <taxon>Eukaryota</taxon>
        <taxon>Metazoa</taxon>
        <taxon>Ecdysozoa</taxon>
        <taxon>Nematoda</taxon>
        <taxon>Chromadorea</taxon>
        <taxon>Rhabditida</taxon>
        <taxon>Tylenchina</taxon>
        <taxon>Tylenchomorpha</taxon>
        <taxon>Tylenchoidea</taxon>
        <taxon>Heteroderidae</taxon>
        <taxon>Heteroderinae</taxon>
        <taxon>Globodera</taxon>
    </lineage>
</organism>
<keyword evidence="1" id="KW-1185">Reference proteome</keyword>
<dbReference type="GO" id="GO:0004176">
    <property type="term" value="F:ATP-dependent peptidase activity"/>
    <property type="evidence" value="ECO:0007669"/>
    <property type="project" value="InterPro"/>
</dbReference>
<dbReference type="Proteomes" id="UP000887572">
    <property type="component" value="Unplaced"/>
</dbReference>
<dbReference type="GO" id="GO:0004222">
    <property type="term" value="F:metalloendopeptidase activity"/>
    <property type="evidence" value="ECO:0007669"/>
    <property type="project" value="InterPro"/>
</dbReference>
<evidence type="ECO:0000313" key="1">
    <source>
        <dbReference type="Proteomes" id="UP000887572"/>
    </source>
</evidence>
<accession>A0A914I3Z3</accession>
<evidence type="ECO:0000313" key="2">
    <source>
        <dbReference type="WBParaSite" id="Gr19_v10_g660.t1"/>
    </source>
</evidence>
<name>A0A914I3Z3_GLORO</name>
<dbReference type="GO" id="GO:0005524">
    <property type="term" value="F:ATP binding"/>
    <property type="evidence" value="ECO:0007669"/>
    <property type="project" value="InterPro"/>
</dbReference>
<dbReference type="WBParaSite" id="Gr19_v10_g660.t1">
    <property type="protein sequence ID" value="Gr19_v10_g660.t1"/>
    <property type="gene ID" value="Gr19_v10_g660"/>
</dbReference>